<dbReference type="Pfam" id="PF04101">
    <property type="entry name" value="Glyco_tran_28_C"/>
    <property type="match status" value="1"/>
</dbReference>
<comment type="catalytic activity">
    <reaction evidence="6">
        <text>an N-acetyl-alpha-D-glucosaminyl-diphospho-di-trans,poly-cis-dolichol + UDP-N-acetyl-alpha-D-glucosamine = an N,N'-diacetylchitobiosyl-diphospho-di-trans,poly-cis-dolichol + UDP + H(+)</text>
        <dbReference type="Rhea" id="RHEA:23380"/>
        <dbReference type="Rhea" id="RHEA-COMP:19507"/>
        <dbReference type="Rhea" id="RHEA-COMP:19510"/>
        <dbReference type="ChEBI" id="CHEBI:15378"/>
        <dbReference type="ChEBI" id="CHEBI:57269"/>
        <dbReference type="ChEBI" id="CHEBI:57705"/>
        <dbReference type="ChEBI" id="CHEBI:58223"/>
        <dbReference type="ChEBI" id="CHEBI:58427"/>
        <dbReference type="EC" id="2.4.1.141"/>
    </reaction>
</comment>
<dbReference type="InterPro" id="IPR007235">
    <property type="entry name" value="Glyco_trans_28_C"/>
</dbReference>
<evidence type="ECO:0000256" key="6">
    <source>
        <dbReference type="ARBA" id="ARBA00048184"/>
    </source>
</evidence>
<keyword evidence="7 9" id="KW-0808">Transferase</keyword>
<evidence type="ECO:0000259" key="8">
    <source>
        <dbReference type="Pfam" id="PF04101"/>
    </source>
</evidence>
<sequence>MNDGNTERHSQDNENDGFTTTAFVTIGATAGFRSLLEEVVSPTFIAALRALGFTDLIVQCGPDLQYFESIKSPPDGKPHGIRITAFSYAPDLGKYFLQASRSDGSDGNGKRHCGVIISHAGSGSIIEALQFDSKLIAVPNPELMDNHQLEIAEEMDSQGFLVHGTLGSVAEAFMKIHEITLQKWPPGPSPGSAYQKGGLWEAINELMPRPS</sequence>
<dbReference type="Gene3D" id="3.40.50.2000">
    <property type="entry name" value="Glycogen Phosphorylase B"/>
    <property type="match status" value="1"/>
</dbReference>
<keyword evidence="7" id="KW-0328">Glycosyltransferase</keyword>
<dbReference type="STRING" id="77044.A0A1S7UL21"/>
<dbReference type="GO" id="GO:0004577">
    <property type="term" value="F:N-acetylglucosaminyldiphosphodolichol N-acetylglucosaminyltransferase activity"/>
    <property type="evidence" value="ECO:0007669"/>
    <property type="project" value="UniProtKB-EC"/>
</dbReference>
<proteinExistence type="inferred from homology"/>
<dbReference type="GO" id="GO:0043541">
    <property type="term" value="C:UDP-N-acetylglucosamine transferase complex"/>
    <property type="evidence" value="ECO:0007669"/>
    <property type="project" value="TreeGrafter"/>
</dbReference>
<dbReference type="PANTHER" id="PTHR47043:SF1">
    <property type="entry name" value="UDP-N-ACETYLGLUCOSAMINE TRANSFERASE SUBUNIT ALG13"/>
    <property type="match status" value="1"/>
</dbReference>
<comment type="similarity">
    <text evidence="7">Belongs to the glycosyltransferase 28 family.</text>
</comment>
<evidence type="ECO:0000256" key="5">
    <source>
        <dbReference type="ARBA" id="ARBA00032061"/>
    </source>
</evidence>
<dbReference type="InterPro" id="IPR052474">
    <property type="entry name" value="UDP-GlcNAc_transferase"/>
</dbReference>
<dbReference type="OMA" id="QYKFRPN"/>
<evidence type="ECO:0000256" key="7">
    <source>
        <dbReference type="RuleBase" id="RU362128"/>
    </source>
</evidence>
<dbReference type="SUPFAM" id="SSF53756">
    <property type="entry name" value="UDP-Glycosyltransferase/glycogen phosphorylase"/>
    <property type="match status" value="1"/>
</dbReference>
<feature type="domain" description="Glycosyl transferase family 28 C-terminal" evidence="8">
    <location>
        <begin position="115"/>
        <end position="154"/>
    </location>
</feature>
<dbReference type="Proteomes" id="UP000054516">
    <property type="component" value="Unassembled WGS sequence"/>
</dbReference>
<dbReference type="EC" id="2.4.1.141" evidence="2 7"/>
<gene>
    <name evidence="7" type="primary">ALG13</name>
    <name evidence="9" type="ORF">SAMD00023353_0401080</name>
</gene>
<dbReference type="PANTHER" id="PTHR47043">
    <property type="entry name" value="UDP-N-ACETYLGLUCOSAMINE TRANSFERASE SUBUNIT ALG13"/>
    <property type="match status" value="1"/>
</dbReference>
<evidence type="ECO:0000256" key="2">
    <source>
        <dbReference type="ARBA" id="ARBA00012614"/>
    </source>
</evidence>
<protein>
    <recommendedName>
        <fullName evidence="3 7">UDP-N-acetylglucosamine transferase subunit ALG13</fullName>
        <ecNumber evidence="2 7">2.4.1.141</ecNumber>
    </recommendedName>
    <alternativeName>
        <fullName evidence="5 7">Asparagine-linked glycosylation protein 13</fullName>
    </alternativeName>
</protein>
<organism evidence="9">
    <name type="scientific">Rosellinia necatrix</name>
    <name type="common">White root-rot fungus</name>
    <dbReference type="NCBI Taxonomy" id="77044"/>
    <lineage>
        <taxon>Eukaryota</taxon>
        <taxon>Fungi</taxon>
        <taxon>Dikarya</taxon>
        <taxon>Ascomycota</taxon>
        <taxon>Pezizomycotina</taxon>
        <taxon>Sordariomycetes</taxon>
        <taxon>Xylariomycetidae</taxon>
        <taxon>Xylariales</taxon>
        <taxon>Xylariaceae</taxon>
        <taxon>Rosellinia</taxon>
    </lineage>
</organism>
<name>A0A1S7UL21_ROSNE</name>
<evidence type="ECO:0000256" key="4">
    <source>
        <dbReference type="ARBA" id="ARBA00024804"/>
    </source>
</evidence>
<accession>A0A1S7UL21</accession>
<keyword evidence="7" id="KW-0256">Endoplasmic reticulum</keyword>
<keyword evidence="10" id="KW-1185">Reference proteome</keyword>
<comment type="function">
    <text evidence="4 7">Involved in protein N-glycosylation. Essential for the second step of the dolichol-linked oligosaccharide pathway.</text>
</comment>
<evidence type="ECO:0000256" key="3">
    <source>
        <dbReference type="ARBA" id="ARBA00017468"/>
    </source>
</evidence>
<dbReference type="AlphaFoldDB" id="A0A1S7UL21"/>
<dbReference type="OrthoDB" id="20273at2759"/>
<evidence type="ECO:0000313" key="10">
    <source>
        <dbReference type="Proteomes" id="UP000054516"/>
    </source>
</evidence>
<dbReference type="GO" id="GO:0006488">
    <property type="term" value="P:dolichol-linked oligosaccharide biosynthetic process"/>
    <property type="evidence" value="ECO:0007669"/>
    <property type="project" value="TreeGrafter"/>
</dbReference>
<comment type="subcellular location">
    <subcellularLocation>
        <location evidence="7">Endoplasmic reticulum</location>
    </subcellularLocation>
</comment>
<reference evidence="9" key="1">
    <citation type="submission" date="2016-03" db="EMBL/GenBank/DDBJ databases">
        <title>Draft genome sequence of Rosellinia necatrix.</title>
        <authorList>
            <person name="Kanematsu S."/>
        </authorList>
    </citation>
    <scope>NUCLEOTIDE SEQUENCE [LARGE SCALE GENOMIC DNA]</scope>
    <source>
        <strain evidence="9">W97</strain>
    </source>
</reference>
<dbReference type="EMBL" id="DF977449">
    <property type="protein sequence ID" value="GAP83108.2"/>
    <property type="molecule type" value="Genomic_DNA"/>
</dbReference>
<comment type="subunit">
    <text evidence="1 7">Heterodimer with ALG14 to form a functional enzyme.</text>
</comment>
<evidence type="ECO:0000313" key="9">
    <source>
        <dbReference type="EMBL" id="GAP83108.2"/>
    </source>
</evidence>
<evidence type="ECO:0000256" key="1">
    <source>
        <dbReference type="ARBA" id="ARBA00011198"/>
    </source>
</evidence>